<name>C5F039_9HELI</name>
<proteinExistence type="predicted"/>
<gene>
    <name evidence="2" type="ORF">HPMG_01090</name>
</gene>
<evidence type="ECO:0000313" key="3">
    <source>
        <dbReference type="Proteomes" id="UP000003953"/>
    </source>
</evidence>
<keyword evidence="3" id="KW-1185">Reference proteome</keyword>
<dbReference type="HOGENOM" id="CLU_2130027_0_0_7"/>
<evidence type="ECO:0000256" key="1">
    <source>
        <dbReference type="SAM" id="Coils"/>
    </source>
</evidence>
<dbReference type="RefSeq" id="WP_005022083.1">
    <property type="nucleotide sequence ID" value="NZ_DS990443.1"/>
</dbReference>
<evidence type="ECO:0000313" key="2">
    <source>
        <dbReference type="EMBL" id="EEQ63633.1"/>
    </source>
</evidence>
<dbReference type="AlphaFoldDB" id="C5F039"/>
<accession>C5F039</accession>
<sequence length="113" mass="13395">MKKLTTIMAGTLVLPLLFTGCFTTQKEKESNMTFQEYFEYREKQHQAEEQRKRELEQRKLEQKEVEEFFQGNYAGKRVINVQQNGMQCKKLIQTHQHIVLCPDGMSLVIRPSR</sequence>
<dbReference type="Proteomes" id="UP000003953">
    <property type="component" value="Unassembled WGS sequence"/>
</dbReference>
<protein>
    <recommendedName>
        <fullName evidence="4">Lipoprotein</fullName>
    </recommendedName>
</protein>
<reference evidence="3" key="1">
    <citation type="journal article" date="2014" name="Genome Announc.">
        <title>Draft genome sequences of six enterohepatic helicobacter species isolated from humans and one from rhesus macaques.</title>
        <authorList>
            <person name="Shen Z."/>
            <person name="Sheh A."/>
            <person name="Young S.K."/>
            <person name="Abouelliel A."/>
            <person name="Ward D.V."/>
            <person name="Earl A.M."/>
            <person name="Fox J.G."/>
        </authorList>
    </citation>
    <scope>NUCLEOTIDE SEQUENCE [LARGE SCALE GENOMIC DNA]</scope>
    <source>
        <strain evidence="3">MIT 98-5489</strain>
    </source>
</reference>
<dbReference type="EMBL" id="DS990443">
    <property type="protein sequence ID" value="EEQ63633.1"/>
    <property type="molecule type" value="Genomic_DNA"/>
</dbReference>
<keyword evidence="1" id="KW-0175">Coiled coil</keyword>
<organism evidence="2 3">
    <name type="scientific">Helicobacter pullorum MIT 98-5489</name>
    <dbReference type="NCBI Taxonomy" id="537972"/>
    <lineage>
        <taxon>Bacteria</taxon>
        <taxon>Pseudomonadati</taxon>
        <taxon>Campylobacterota</taxon>
        <taxon>Epsilonproteobacteria</taxon>
        <taxon>Campylobacterales</taxon>
        <taxon>Helicobacteraceae</taxon>
        <taxon>Helicobacter</taxon>
    </lineage>
</organism>
<feature type="coiled-coil region" evidence="1">
    <location>
        <begin position="38"/>
        <end position="66"/>
    </location>
</feature>
<dbReference type="PROSITE" id="PS51257">
    <property type="entry name" value="PROKAR_LIPOPROTEIN"/>
    <property type="match status" value="1"/>
</dbReference>
<evidence type="ECO:0008006" key="4">
    <source>
        <dbReference type="Google" id="ProtNLM"/>
    </source>
</evidence>